<dbReference type="EMBL" id="CM001441">
    <property type="protein sequence ID" value="EHQ88937.1"/>
    <property type="molecule type" value="Genomic_DNA"/>
</dbReference>
<protein>
    <recommendedName>
        <fullName evidence="3">DUF2922 domain-containing protein</fullName>
    </recommendedName>
</protein>
<dbReference type="OrthoDB" id="9795264at2"/>
<evidence type="ECO:0008006" key="3">
    <source>
        <dbReference type="Google" id="ProtNLM"/>
    </source>
</evidence>
<reference evidence="1 2" key="1">
    <citation type="submission" date="2011-11" db="EMBL/GenBank/DDBJ databases">
        <title>The Noncontiguous Finished genome of Desulfosporosinus youngiae DSM 17734.</title>
        <authorList>
            <consortium name="US DOE Joint Genome Institute (JGI-PGF)"/>
            <person name="Lucas S."/>
            <person name="Han J."/>
            <person name="Lapidus A."/>
            <person name="Cheng J.-F."/>
            <person name="Goodwin L."/>
            <person name="Pitluck S."/>
            <person name="Peters L."/>
            <person name="Ovchinnikova G."/>
            <person name="Lu M."/>
            <person name="Land M.L."/>
            <person name="Hauser L."/>
            <person name="Pester M."/>
            <person name="Spring S."/>
            <person name="Ollivier B."/>
            <person name="Rattei T."/>
            <person name="Klenk H.-P."/>
            <person name="Wagner M."/>
            <person name="Loy A."/>
            <person name="Woyke T.J."/>
        </authorList>
    </citation>
    <scope>NUCLEOTIDE SEQUENCE [LARGE SCALE GENOMIC DNA]</scope>
    <source>
        <strain evidence="1 2">DSM 17734</strain>
    </source>
</reference>
<sequence>MGISTNKILKLSFTTAGGKTFTLSIPNPREDLSQAEILTVMNKLITKDILITTSGTITGAKDAKVIDTVINDLFDPPQT</sequence>
<gene>
    <name evidence="1" type="ORF">DesyoDRAFT_1812</name>
</gene>
<evidence type="ECO:0000313" key="2">
    <source>
        <dbReference type="Proteomes" id="UP000005104"/>
    </source>
</evidence>
<keyword evidence="2" id="KW-1185">Reference proteome</keyword>
<organism evidence="1 2">
    <name type="scientific">Desulfosporosinus youngiae DSM 17734</name>
    <dbReference type="NCBI Taxonomy" id="768710"/>
    <lineage>
        <taxon>Bacteria</taxon>
        <taxon>Bacillati</taxon>
        <taxon>Bacillota</taxon>
        <taxon>Clostridia</taxon>
        <taxon>Eubacteriales</taxon>
        <taxon>Desulfitobacteriaceae</taxon>
        <taxon>Desulfosporosinus</taxon>
    </lineage>
</organism>
<accession>H5XTX9</accession>
<dbReference type="InterPro" id="IPR021321">
    <property type="entry name" value="DUF2922"/>
</dbReference>
<dbReference type="AlphaFoldDB" id="H5XTX9"/>
<dbReference type="Proteomes" id="UP000005104">
    <property type="component" value="Chromosome"/>
</dbReference>
<evidence type="ECO:0000313" key="1">
    <source>
        <dbReference type="EMBL" id="EHQ88937.1"/>
    </source>
</evidence>
<dbReference type="HOGENOM" id="CLU_181401_1_1_9"/>
<dbReference type="eggNOG" id="ENOG503450P">
    <property type="taxonomic scope" value="Bacteria"/>
</dbReference>
<dbReference type="RefSeq" id="WP_007781986.1">
    <property type="nucleotide sequence ID" value="NZ_CM001441.1"/>
</dbReference>
<proteinExistence type="predicted"/>
<dbReference type="STRING" id="768710.DesyoDRAFT_1812"/>
<dbReference type="Pfam" id="PF11148">
    <property type="entry name" value="DUF2922"/>
    <property type="match status" value="1"/>
</dbReference>
<name>H5XTX9_9FIRM</name>